<dbReference type="RefSeq" id="WP_118777865.1">
    <property type="nucleotide sequence ID" value="NZ_JBECZB010000002.1"/>
</dbReference>
<dbReference type="InterPro" id="IPR019294">
    <property type="entry name" value="Translation_reg_Com"/>
</dbReference>
<dbReference type="PROSITE" id="PS00127">
    <property type="entry name" value="RNASE_PANCREATIC"/>
    <property type="match status" value="1"/>
</dbReference>
<evidence type="ECO:0000313" key="2">
    <source>
        <dbReference type="Proteomes" id="UP001447151"/>
    </source>
</evidence>
<keyword evidence="2" id="KW-1185">Reference proteome</keyword>
<comment type="caution">
    <text evidence="1">The sequence shown here is derived from an EMBL/GenBank/DDBJ whole genome shotgun (WGS) entry which is preliminary data.</text>
</comment>
<dbReference type="Proteomes" id="UP001447151">
    <property type="component" value="Unassembled WGS sequence"/>
</dbReference>
<sequence length="37" mass="4328">MQNYRELRCQYCGRLLAKGSGSVQIKCMRCKNINTFN</sequence>
<dbReference type="GO" id="GO:0003677">
    <property type="term" value="F:DNA binding"/>
    <property type="evidence" value="ECO:0007669"/>
    <property type="project" value="UniProtKB-KW"/>
</dbReference>
<organism evidence="1 2">
    <name type="scientific">Neisseria polysaccharea</name>
    <dbReference type="NCBI Taxonomy" id="489"/>
    <lineage>
        <taxon>Bacteria</taxon>
        <taxon>Pseudomonadati</taxon>
        <taxon>Pseudomonadota</taxon>
        <taxon>Betaproteobacteria</taxon>
        <taxon>Neisseriales</taxon>
        <taxon>Neisseriaceae</taxon>
        <taxon>Neisseria</taxon>
    </lineage>
</organism>
<accession>A0ABV1JIE8</accession>
<gene>
    <name evidence="1" type="ORF">ABM124_02765</name>
</gene>
<dbReference type="EMBL" id="JBECZB010000002">
    <property type="protein sequence ID" value="MEQ3510256.1"/>
    <property type="molecule type" value="Genomic_DNA"/>
</dbReference>
<evidence type="ECO:0000313" key="1">
    <source>
        <dbReference type="EMBL" id="MEQ3510256.1"/>
    </source>
</evidence>
<dbReference type="NCBIfam" id="TIGR01053">
    <property type="entry name" value="LSD1"/>
    <property type="match status" value="1"/>
</dbReference>
<dbReference type="Pfam" id="PF10122">
    <property type="entry name" value="Zn_ribbon_Com"/>
    <property type="match status" value="1"/>
</dbReference>
<keyword evidence="1" id="KW-0238">DNA-binding</keyword>
<protein>
    <submittedName>
        <fullName evidence="1">Com family DNA-binding transcriptional regulator</fullName>
    </submittedName>
</protein>
<reference evidence="1 2" key="1">
    <citation type="submission" date="2024-05" db="EMBL/GenBank/DDBJ databases">
        <authorList>
            <person name="Matzinger S.R."/>
            <person name="Bankers L."/>
            <person name="Rossheim A."/>
            <person name="Hetherington-Rauth M.C."/>
            <person name="Smith A."/>
            <person name="Baird S."/>
            <person name="Polanco D."/>
        </authorList>
    </citation>
    <scope>NUCLEOTIDE SEQUENCE [LARGE SCALE GENOMIC DNA]</scope>
    <source>
        <strain evidence="1 2">2024CJ-00066</strain>
    </source>
</reference>
<proteinExistence type="predicted"/>
<name>A0ABV1JIE8_NEIPO</name>
<dbReference type="InterPro" id="IPR023411">
    <property type="entry name" value="RNaseA_AS"/>
</dbReference>